<evidence type="ECO:0000256" key="10">
    <source>
        <dbReference type="ARBA" id="ARBA00022796"/>
    </source>
</evidence>
<reference evidence="24 25" key="1">
    <citation type="submission" date="2020-08" db="EMBL/GenBank/DDBJ databases">
        <authorList>
            <person name="Liu C."/>
            <person name="Sun Q."/>
        </authorList>
    </citation>
    <scope>NUCLEOTIDE SEQUENCE [LARGE SCALE GENOMIC DNA]</scope>
    <source>
        <strain evidence="24 25">NSJ-8</strain>
    </source>
</reference>
<dbReference type="SUPFAM" id="SSF81653">
    <property type="entry name" value="Calcium ATPase, transduction domain A"/>
    <property type="match status" value="1"/>
</dbReference>
<dbReference type="InterPro" id="IPR006121">
    <property type="entry name" value="HMA_dom"/>
</dbReference>
<evidence type="ECO:0000256" key="12">
    <source>
        <dbReference type="ARBA" id="ARBA00022842"/>
    </source>
</evidence>
<keyword evidence="5" id="KW-0813">Transport</keyword>
<gene>
    <name evidence="24" type="ORF">H9Q77_06070</name>
</gene>
<keyword evidence="11 21" id="KW-0067">ATP-binding</keyword>
<dbReference type="SUPFAM" id="SSF81660">
    <property type="entry name" value="Metal cation-transporting ATPase, ATP-binding domain N"/>
    <property type="match status" value="1"/>
</dbReference>
<dbReference type="FunFam" id="2.70.150.10:FF:000002">
    <property type="entry name" value="Copper-transporting ATPase 1, putative"/>
    <property type="match status" value="1"/>
</dbReference>
<dbReference type="PROSITE" id="PS01047">
    <property type="entry name" value="HMA_1"/>
    <property type="match status" value="1"/>
</dbReference>
<dbReference type="InterPro" id="IPR059000">
    <property type="entry name" value="ATPase_P-type_domA"/>
</dbReference>
<dbReference type="SUPFAM" id="SSF55008">
    <property type="entry name" value="HMA, heavy metal-associated domain"/>
    <property type="match status" value="2"/>
</dbReference>
<keyword evidence="16" id="KW-0406">Ion transport</keyword>
<evidence type="ECO:0000256" key="8">
    <source>
        <dbReference type="ARBA" id="ARBA00022737"/>
    </source>
</evidence>
<feature type="domain" description="HMA" evidence="23">
    <location>
        <begin position="925"/>
        <end position="990"/>
    </location>
</feature>
<feature type="compositionally biased region" description="Low complexity" evidence="22">
    <location>
        <begin position="82"/>
        <end position="93"/>
    </location>
</feature>
<evidence type="ECO:0000256" key="5">
    <source>
        <dbReference type="ARBA" id="ARBA00022448"/>
    </source>
</evidence>
<comment type="similarity">
    <text evidence="2 21">Belongs to the cation transport ATPase (P-type) (TC 3.A.3) family. Type IB subfamily.</text>
</comment>
<evidence type="ECO:0000256" key="19">
    <source>
        <dbReference type="ARBA" id="ARBA00033239"/>
    </source>
</evidence>
<dbReference type="RefSeq" id="WP_249326848.1">
    <property type="nucleotide sequence ID" value="NZ_CP060633.1"/>
</dbReference>
<dbReference type="GO" id="GO:0005886">
    <property type="term" value="C:plasma membrane"/>
    <property type="evidence" value="ECO:0007669"/>
    <property type="project" value="UniProtKB-SubCell"/>
</dbReference>
<dbReference type="CDD" id="cd00371">
    <property type="entry name" value="HMA"/>
    <property type="match status" value="2"/>
</dbReference>
<feature type="transmembrane region" description="Helical" evidence="21">
    <location>
        <begin position="154"/>
        <end position="174"/>
    </location>
</feature>
<evidence type="ECO:0000256" key="9">
    <source>
        <dbReference type="ARBA" id="ARBA00022741"/>
    </source>
</evidence>
<dbReference type="Gene3D" id="3.40.1110.10">
    <property type="entry name" value="Calcium-transporting ATPase, cytoplasmic domain N"/>
    <property type="match status" value="1"/>
</dbReference>
<evidence type="ECO:0000256" key="4">
    <source>
        <dbReference type="ARBA" id="ARBA00015102"/>
    </source>
</evidence>
<dbReference type="GO" id="GO:0140581">
    <property type="term" value="F:P-type monovalent copper transporter activity"/>
    <property type="evidence" value="ECO:0007669"/>
    <property type="project" value="UniProtKB-EC"/>
</dbReference>
<protein>
    <recommendedName>
        <fullName evidence="4">Copper-exporting P-type ATPase</fullName>
        <ecNumber evidence="3">7.2.2.8</ecNumber>
    </recommendedName>
    <alternativeName>
        <fullName evidence="18">Copper-exporting P-type ATPase A</fullName>
    </alternativeName>
    <alternativeName>
        <fullName evidence="19">Cu(+)-exporting ATPase</fullName>
    </alternativeName>
</protein>
<feature type="transmembrane region" description="Helical" evidence="21">
    <location>
        <begin position="113"/>
        <end position="134"/>
    </location>
</feature>
<dbReference type="Gene3D" id="3.30.70.100">
    <property type="match status" value="2"/>
</dbReference>
<keyword evidence="17 21" id="KW-0472">Membrane</keyword>
<dbReference type="GO" id="GO:0005524">
    <property type="term" value="F:ATP binding"/>
    <property type="evidence" value="ECO:0007669"/>
    <property type="project" value="UniProtKB-UniRule"/>
</dbReference>
<dbReference type="InterPro" id="IPR023299">
    <property type="entry name" value="ATPase_P-typ_cyto_dom_N"/>
</dbReference>
<keyword evidence="6 21" id="KW-0812">Transmembrane</keyword>
<keyword evidence="12" id="KW-0460">Magnesium</keyword>
<dbReference type="InterPro" id="IPR017969">
    <property type="entry name" value="Heavy-metal-associated_CS"/>
</dbReference>
<dbReference type="SFLD" id="SFLDG00002">
    <property type="entry name" value="C1.7:_P-type_atpase_like"/>
    <property type="match status" value="1"/>
</dbReference>
<evidence type="ECO:0000259" key="23">
    <source>
        <dbReference type="PROSITE" id="PS50846"/>
    </source>
</evidence>
<dbReference type="SFLD" id="SFLDS00003">
    <property type="entry name" value="Haloacid_Dehalogenase"/>
    <property type="match status" value="1"/>
</dbReference>
<comment type="catalytic activity">
    <reaction evidence="20">
        <text>Cu(+)(in) + ATP + H2O = Cu(+)(out) + ADP + phosphate + H(+)</text>
        <dbReference type="Rhea" id="RHEA:25792"/>
        <dbReference type="ChEBI" id="CHEBI:15377"/>
        <dbReference type="ChEBI" id="CHEBI:15378"/>
        <dbReference type="ChEBI" id="CHEBI:30616"/>
        <dbReference type="ChEBI" id="CHEBI:43474"/>
        <dbReference type="ChEBI" id="CHEBI:49552"/>
        <dbReference type="ChEBI" id="CHEBI:456216"/>
        <dbReference type="EC" id="7.2.2.8"/>
    </reaction>
</comment>
<comment type="subcellular location">
    <subcellularLocation>
        <location evidence="1">Cell membrane</location>
        <topology evidence="1">Multi-pass membrane protein</topology>
    </subcellularLocation>
</comment>
<keyword evidence="9 21" id="KW-0547">Nucleotide-binding</keyword>
<dbReference type="NCBIfam" id="TIGR01525">
    <property type="entry name" value="ATPase-IB_hvy"/>
    <property type="match status" value="1"/>
</dbReference>
<dbReference type="PRINTS" id="PR00120">
    <property type="entry name" value="HATPASE"/>
</dbReference>
<feature type="region of interest" description="Disordered" evidence="22">
    <location>
        <begin position="72"/>
        <end position="99"/>
    </location>
</feature>
<dbReference type="SUPFAM" id="SSF81665">
    <property type="entry name" value="Calcium ATPase, transmembrane domain M"/>
    <property type="match status" value="1"/>
</dbReference>
<dbReference type="InterPro" id="IPR023298">
    <property type="entry name" value="ATPase_P-typ_TM_dom_sf"/>
</dbReference>
<evidence type="ECO:0000256" key="18">
    <source>
        <dbReference type="ARBA" id="ARBA00029719"/>
    </source>
</evidence>
<dbReference type="PROSITE" id="PS50846">
    <property type="entry name" value="HMA_2"/>
    <property type="match status" value="2"/>
</dbReference>
<evidence type="ECO:0000256" key="21">
    <source>
        <dbReference type="RuleBase" id="RU362081"/>
    </source>
</evidence>
<dbReference type="PRINTS" id="PR00119">
    <property type="entry name" value="CATATPASE"/>
</dbReference>
<feature type="transmembrane region" description="Helical" evidence="21">
    <location>
        <begin position="386"/>
        <end position="408"/>
    </location>
</feature>
<feature type="transmembrane region" description="Helical" evidence="21">
    <location>
        <begin position="846"/>
        <end position="865"/>
    </location>
</feature>
<dbReference type="SFLD" id="SFLDF00027">
    <property type="entry name" value="p-type_atpase"/>
    <property type="match status" value="1"/>
</dbReference>
<keyword evidence="15" id="KW-0186">Copper</keyword>
<proteinExistence type="inferred from homology"/>
<dbReference type="Proteomes" id="UP000515981">
    <property type="component" value="Chromosome"/>
</dbReference>
<keyword evidence="21" id="KW-1003">Cell membrane</keyword>
<feature type="transmembrane region" description="Helical" evidence="21">
    <location>
        <begin position="195"/>
        <end position="214"/>
    </location>
</feature>
<dbReference type="InterPro" id="IPR036412">
    <property type="entry name" value="HAD-like_sf"/>
</dbReference>
<dbReference type="InterPro" id="IPR036163">
    <property type="entry name" value="HMA_dom_sf"/>
</dbReference>
<evidence type="ECO:0000256" key="2">
    <source>
        <dbReference type="ARBA" id="ARBA00006024"/>
    </source>
</evidence>
<feature type="transmembrane region" description="Helical" evidence="21">
    <location>
        <begin position="818"/>
        <end position="840"/>
    </location>
</feature>
<dbReference type="InterPro" id="IPR027256">
    <property type="entry name" value="P-typ_ATPase_IB"/>
</dbReference>
<evidence type="ECO:0000256" key="16">
    <source>
        <dbReference type="ARBA" id="ARBA00023065"/>
    </source>
</evidence>
<name>A0A7G9FYM3_9FIRM</name>
<evidence type="ECO:0000313" key="24">
    <source>
        <dbReference type="EMBL" id="QNM03655.1"/>
    </source>
</evidence>
<evidence type="ECO:0000256" key="1">
    <source>
        <dbReference type="ARBA" id="ARBA00004651"/>
    </source>
</evidence>
<dbReference type="EMBL" id="CP060633">
    <property type="protein sequence ID" value="QNM03655.1"/>
    <property type="molecule type" value="Genomic_DNA"/>
</dbReference>
<dbReference type="PANTHER" id="PTHR43520">
    <property type="entry name" value="ATP7, ISOFORM B"/>
    <property type="match status" value="1"/>
</dbReference>
<keyword evidence="13" id="KW-1278">Translocase</keyword>
<dbReference type="CDD" id="cd02094">
    <property type="entry name" value="P-type_ATPase_Cu-like"/>
    <property type="match status" value="1"/>
</dbReference>
<organism evidence="24 25">
    <name type="scientific">Simiaoa sunii</name>
    <dbReference type="NCBI Taxonomy" id="2763672"/>
    <lineage>
        <taxon>Bacteria</taxon>
        <taxon>Bacillati</taxon>
        <taxon>Bacillota</taxon>
        <taxon>Clostridia</taxon>
        <taxon>Lachnospirales</taxon>
        <taxon>Lachnospiraceae</taxon>
        <taxon>Simiaoa</taxon>
    </lineage>
</organism>
<dbReference type="Pfam" id="PF00702">
    <property type="entry name" value="Hydrolase"/>
    <property type="match status" value="1"/>
</dbReference>
<dbReference type="GO" id="GO:0005507">
    <property type="term" value="F:copper ion binding"/>
    <property type="evidence" value="ECO:0007669"/>
    <property type="project" value="InterPro"/>
</dbReference>
<keyword evidence="25" id="KW-1185">Reference proteome</keyword>
<evidence type="ECO:0000256" key="15">
    <source>
        <dbReference type="ARBA" id="ARBA00023008"/>
    </source>
</evidence>
<dbReference type="GO" id="GO:0043682">
    <property type="term" value="F:P-type divalent copper transporter activity"/>
    <property type="evidence" value="ECO:0007669"/>
    <property type="project" value="TreeGrafter"/>
</dbReference>
<keyword evidence="10" id="KW-0187">Copper transport</keyword>
<dbReference type="Gene3D" id="2.70.150.10">
    <property type="entry name" value="Calcium-transporting ATPase, cytoplasmic transduction domain A"/>
    <property type="match status" value="1"/>
</dbReference>
<evidence type="ECO:0000256" key="22">
    <source>
        <dbReference type="SAM" id="MobiDB-lite"/>
    </source>
</evidence>
<dbReference type="EC" id="7.2.2.8" evidence="3"/>
<sequence length="995" mass="106219">MKERYHVTGMSCSACSSHVEKAVNKLENVEKASVNLLTETMDVTYDETKITSTEIIDAVVKAGYGASVMTEGSAAGAGGRSTSGNAGSTGRSAADGKQELQQKLDADARAMKWRLGISIGFLIPLMYVSMHHMFKEWFGIPVPAFIVNTLHGNANAMNFALTQFLLLLPILYVNRKFFSVGFKTLAHRSPNMDSLIAMGSGAALVYGIFAMYRISYGLGYGDMAVVEHYSHDLYFESSGTILTLITVGKYLESRSKGKTSEAITKLMNLAPKVAILVTEDGQEKEVPTESLQKGDVFLVKPGSLVPVDGIVLEGNSSVDEAAITGESVPVEKQAGDHVVSATVNKAGFLKCRADRVGDDTTLAQIIRLVEEASASKAPIAQLADKVAGVFVPTVMAISLVTLIVWLASGATAEFAISTAIAVLVISCPCALGLATPVAIMVGTGVGASNGILIKTGEALQQAKEIDTVVLDKTGTITSGKLKVEEAGGYQSDFPVDAMMQIAAALEKKSEHPLAEAVVEYAESFRLTIPEITDFQATFGRGVEGALAQDFAAQEFLKKDGPTAVFYAGKFDEKNTGNSVGTENGTKDAATMTKESSESAELSQRKTILPAGTKFYVGNLAFLQEKNIILPEGALDALNRMADEGMTPLLVAMDVNFQEVNFREGGSQEACIQKTWPKETGFLGIIGVADTVKATSYEAIQAWEKMGVKVIMLTGDNRRTAEAVREKLGISEVVAEVLPQDKEEKVSELKRQGHKVAMIGDGINDAPALAAADVGMAIGAGTDVAMESADIILMKNDLRDAVTAMKLSRAVIRNIKENLFWAFFYNCIGIPLAAGVLYPAFQIRLNPMFGAAAMSLSSIFVVGNALRLRGFKSGFTPLKKGVPEVTRKEIEITHAAAEGEQCILKTPAEQNNRQDVKQEKERTNTMTKVISIEGMMCNHCTGTVQKALEAVEGVKAVTMSLEQKNATVELASDVADDVLAKAVTDAGYEVKGVTAK</sequence>
<evidence type="ECO:0000256" key="6">
    <source>
        <dbReference type="ARBA" id="ARBA00022692"/>
    </source>
</evidence>
<dbReference type="GO" id="GO:0016887">
    <property type="term" value="F:ATP hydrolysis activity"/>
    <property type="evidence" value="ECO:0007669"/>
    <property type="project" value="InterPro"/>
</dbReference>
<evidence type="ECO:0000256" key="7">
    <source>
        <dbReference type="ARBA" id="ARBA00022723"/>
    </source>
</evidence>
<evidence type="ECO:0000256" key="11">
    <source>
        <dbReference type="ARBA" id="ARBA00022840"/>
    </source>
</evidence>
<keyword evidence="8" id="KW-0677">Repeat</keyword>
<dbReference type="FunFam" id="3.30.70.100:FF:000005">
    <property type="entry name" value="Copper-exporting P-type ATPase A"/>
    <property type="match status" value="1"/>
</dbReference>
<dbReference type="InterPro" id="IPR018303">
    <property type="entry name" value="ATPase_P-typ_P_site"/>
</dbReference>
<evidence type="ECO:0000256" key="20">
    <source>
        <dbReference type="ARBA" id="ARBA00049289"/>
    </source>
</evidence>
<dbReference type="Gene3D" id="3.40.50.1000">
    <property type="entry name" value="HAD superfamily/HAD-like"/>
    <property type="match status" value="1"/>
</dbReference>
<dbReference type="GO" id="GO:0055070">
    <property type="term" value="P:copper ion homeostasis"/>
    <property type="evidence" value="ECO:0007669"/>
    <property type="project" value="TreeGrafter"/>
</dbReference>
<dbReference type="InterPro" id="IPR008250">
    <property type="entry name" value="ATPase_P-typ_transduc_dom_A_sf"/>
</dbReference>
<dbReference type="InterPro" id="IPR023214">
    <property type="entry name" value="HAD_sf"/>
</dbReference>
<dbReference type="InterPro" id="IPR044492">
    <property type="entry name" value="P_typ_ATPase_HD_dom"/>
</dbReference>
<dbReference type="KEGG" id="ssun:H9Q77_06070"/>
<evidence type="ECO:0000256" key="13">
    <source>
        <dbReference type="ARBA" id="ARBA00022967"/>
    </source>
</evidence>
<evidence type="ECO:0000313" key="25">
    <source>
        <dbReference type="Proteomes" id="UP000515981"/>
    </source>
</evidence>
<keyword evidence="14 21" id="KW-1133">Transmembrane helix</keyword>
<accession>A0A7G9FYM3</accession>
<dbReference type="AlphaFoldDB" id="A0A7G9FYM3"/>
<evidence type="ECO:0000256" key="14">
    <source>
        <dbReference type="ARBA" id="ARBA00022989"/>
    </source>
</evidence>
<dbReference type="Pfam" id="PF00122">
    <property type="entry name" value="E1-E2_ATPase"/>
    <property type="match status" value="1"/>
</dbReference>
<dbReference type="Pfam" id="PF00403">
    <property type="entry name" value="HMA"/>
    <property type="match status" value="2"/>
</dbReference>
<dbReference type="PROSITE" id="PS00154">
    <property type="entry name" value="ATPASE_E1_E2"/>
    <property type="match status" value="1"/>
</dbReference>
<dbReference type="InterPro" id="IPR001757">
    <property type="entry name" value="P_typ_ATPase"/>
</dbReference>
<evidence type="ECO:0000256" key="17">
    <source>
        <dbReference type="ARBA" id="ARBA00023136"/>
    </source>
</evidence>
<feature type="domain" description="HMA" evidence="23">
    <location>
        <begin position="1"/>
        <end position="67"/>
    </location>
</feature>
<dbReference type="InterPro" id="IPR006122">
    <property type="entry name" value="HMA_Cu_ion-bd"/>
</dbReference>
<evidence type="ECO:0000256" key="3">
    <source>
        <dbReference type="ARBA" id="ARBA00012517"/>
    </source>
</evidence>
<dbReference type="NCBIfam" id="TIGR00003">
    <property type="entry name" value="copper ion binding protein"/>
    <property type="match status" value="2"/>
</dbReference>
<keyword evidence="7 21" id="KW-0479">Metal-binding</keyword>
<dbReference type="SUPFAM" id="SSF56784">
    <property type="entry name" value="HAD-like"/>
    <property type="match status" value="1"/>
</dbReference>
<feature type="transmembrane region" description="Helical" evidence="21">
    <location>
        <begin position="414"/>
        <end position="434"/>
    </location>
</feature>
<dbReference type="NCBIfam" id="TIGR01494">
    <property type="entry name" value="ATPase_P-type"/>
    <property type="match status" value="2"/>
</dbReference>
<dbReference type="PANTHER" id="PTHR43520:SF8">
    <property type="entry name" value="P-TYPE CU(+) TRANSPORTER"/>
    <property type="match status" value="1"/>
</dbReference>